<dbReference type="PANTHER" id="PTHR43353">
    <property type="entry name" value="SUCCINATE-SEMIALDEHYDE DEHYDROGENASE, MITOCHONDRIAL"/>
    <property type="match status" value="1"/>
</dbReference>
<dbReference type="GO" id="GO:0004777">
    <property type="term" value="F:succinate-semialdehyde dehydrogenase (NAD+) activity"/>
    <property type="evidence" value="ECO:0007669"/>
    <property type="project" value="TreeGrafter"/>
</dbReference>
<name>A0A3S9B154_9HYPH</name>
<gene>
    <name evidence="8" type="ORF">D5400_04610</name>
</gene>
<dbReference type="Gene3D" id="3.40.309.10">
    <property type="entry name" value="Aldehyde Dehydrogenase, Chain A, domain 2"/>
    <property type="match status" value="1"/>
</dbReference>
<evidence type="ECO:0000256" key="6">
    <source>
        <dbReference type="RuleBase" id="RU003345"/>
    </source>
</evidence>
<dbReference type="GO" id="GO:0009450">
    <property type="term" value="P:gamma-aminobutyric acid catabolic process"/>
    <property type="evidence" value="ECO:0007669"/>
    <property type="project" value="InterPro"/>
</dbReference>
<feature type="active site" evidence="5">
    <location>
        <position position="255"/>
    </location>
</feature>
<dbReference type="EMBL" id="CP032509">
    <property type="protein sequence ID" value="AZN70650.1"/>
    <property type="molecule type" value="Genomic_DNA"/>
</dbReference>
<evidence type="ECO:0000256" key="2">
    <source>
        <dbReference type="ARBA" id="ARBA00022958"/>
    </source>
</evidence>
<dbReference type="PANTHER" id="PTHR43353:SF5">
    <property type="entry name" value="SUCCINATE-SEMIALDEHYDE DEHYDROGENASE, MITOCHONDRIAL"/>
    <property type="match status" value="1"/>
</dbReference>
<keyword evidence="4" id="KW-0558">Oxidation</keyword>
<evidence type="ECO:0000259" key="7">
    <source>
        <dbReference type="Pfam" id="PF00171"/>
    </source>
</evidence>
<evidence type="ECO:0000256" key="1">
    <source>
        <dbReference type="ARBA" id="ARBA00009986"/>
    </source>
</evidence>
<dbReference type="KEGG" id="abaw:D5400_04610"/>
<dbReference type="AlphaFoldDB" id="A0A3S9B154"/>
<dbReference type="InterPro" id="IPR016160">
    <property type="entry name" value="Ald_DH_CS_CYS"/>
</dbReference>
<proteinExistence type="inferred from homology"/>
<dbReference type="RefSeq" id="WP_126008106.1">
    <property type="nucleotide sequence ID" value="NZ_CP032509.1"/>
</dbReference>
<evidence type="ECO:0000256" key="3">
    <source>
        <dbReference type="ARBA" id="ARBA00023002"/>
    </source>
</evidence>
<dbReference type="InterPro" id="IPR029510">
    <property type="entry name" value="Ald_DH_CS_GLU"/>
</dbReference>
<accession>A0A3S9B154</accession>
<dbReference type="PROSITE" id="PS00070">
    <property type="entry name" value="ALDEHYDE_DEHYDR_CYS"/>
    <property type="match status" value="1"/>
</dbReference>
<evidence type="ECO:0000313" key="9">
    <source>
        <dbReference type="Proteomes" id="UP000268192"/>
    </source>
</evidence>
<dbReference type="SUPFAM" id="SSF53720">
    <property type="entry name" value="ALDH-like"/>
    <property type="match status" value="1"/>
</dbReference>
<reference evidence="8 9" key="1">
    <citation type="submission" date="2018-09" db="EMBL/GenBank/DDBJ databases">
        <title>Marinorhizobium profundi gen. nov., sp. nov., isolated from a deep-sea sediment sample from the New Britain Trench and proposal of Marinorhizobiaceae fam. nov. in the order Rhizobiales of the class Alphaproteobacteria.</title>
        <authorList>
            <person name="Cao J."/>
        </authorList>
    </citation>
    <scope>NUCLEOTIDE SEQUENCE [LARGE SCALE GENOMIC DNA]</scope>
    <source>
        <strain evidence="8 9">WS11</strain>
    </source>
</reference>
<protein>
    <submittedName>
        <fullName evidence="8">NAD-dependent succinate-semialdehyde dehydrogenase</fullName>
    </submittedName>
</protein>
<dbReference type="Pfam" id="PF00171">
    <property type="entry name" value="Aldedh"/>
    <property type="match status" value="1"/>
</dbReference>
<dbReference type="PROSITE" id="PS00687">
    <property type="entry name" value="ALDEHYDE_DEHYDR_GLU"/>
    <property type="match status" value="1"/>
</dbReference>
<dbReference type="CDD" id="cd07103">
    <property type="entry name" value="ALDH_F5_SSADH_GabD"/>
    <property type="match status" value="1"/>
</dbReference>
<evidence type="ECO:0000256" key="5">
    <source>
        <dbReference type="PROSITE-ProRule" id="PRU10007"/>
    </source>
</evidence>
<dbReference type="InterPro" id="IPR010102">
    <property type="entry name" value="Succ_semiAld_DH"/>
</dbReference>
<dbReference type="Gene3D" id="3.40.605.10">
    <property type="entry name" value="Aldehyde Dehydrogenase, Chain A, domain 1"/>
    <property type="match status" value="1"/>
</dbReference>
<evidence type="ECO:0000313" key="8">
    <source>
        <dbReference type="EMBL" id="AZN70650.1"/>
    </source>
</evidence>
<dbReference type="Proteomes" id="UP000268192">
    <property type="component" value="Chromosome"/>
</dbReference>
<dbReference type="FunFam" id="3.40.605.10:FF:000005">
    <property type="entry name" value="Succinate-semialdehyde dehydrogenase I"/>
    <property type="match status" value="1"/>
</dbReference>
<keyword evidence="2" id="KW-0630">Potassium</keyword>
<keyword evidence="9" id="KW-1185">Reference proteome</keyword>
<dbReference type="InterPro" id="IPR016161">
    <property type="entry name" value="Ald_DH/histidinol_DH"/>
</dbReference>
<feature type="domain" description="Aldehyde dehydrogenase" evidence="7">
    <location>
        <begin position="19"/>
        <end position="478"/>
    </location>
</feature>
<dbReference type="InterPro" id="IPR016162">
    <property type="entry name" value="Ald_DH_N"/>
</dbReference>
<sequence>MLTRTSQYLKEANLIDGAWVGADSGETIDVVNPATGQRIGSVPKSGKAETRRAIDAAHTAFLEYRKTSAAERAKLMRALHDAIMDNQDALAELLTMEQGKPLAEAKGEVGMSASYILWYAEEARRVYGDTIPSSWADRRMMVIKQPVGVVAAITPWNFPSSMLARKIGPALATGCTSVVKPATATPYSGIAWGVLAEEAGFPKGVINVVTGGSGDIGGELTSNEKVRKITFTGSTEVGRKLLAQSAETVKKVSMELGGNAPFLVFDDADLDRAVEGAIAAKFRNTGQTCVCTNRFIVQSGIHDRFVEKLAEKAAALKVGNGLDDGTTQGPLIDKDQLETVEKFVADAREKGGKILTGGERHELGGNFYKPTVISGATKEMRFTKEEIFGPVAPVYKFETEEEGVALANDTIFGLAAYFYTQDLGRTFRVMEGLEYGLVGVNEGVITAVEAPFGGVKQSGLGKEGGHQGIEEYLESKYVCLGGLGF</sequence>
<dbReference type="OrthoDB" id="9812625at2"/>
<dbReference type="NCBIfam" id="TIGR01780">
    <property type="entry name" value="SSADH"/>
    <property type="match status" value="1"/>
</dbReference>
<organism evidence="8 9">
    <name type="scientific">Georhizobium profundi</name>
    <dbReference type="NCBI Taxonomy" id="2341112"/>
    <lineage>
        <taxon>Bacteria</taxon>
        <taxon>Pseudomonadati</taxon>
        <taxon>Pseudomonadota</taxon>
        <taxon>Alphaproteobacteria</taxon>
        <taxon>Hyphomicrobiales</taxon>
        <taxon>Rhizobiaceae</taxon>
        <taxon>Georhizobium</taxon>
    </lineage>
</organism>
<dbReference type="InterPro" id="IPR015590">
    <property type="entry name" value="Aldehyde_DH_dom"/>
</dbReference>
<dbReference type="InterPro" id="IPR016163">
    <property type="entry name" value="Ald_DH_C"/>
</dbReference>
<evidence type="ECO:0000256" key="4">
    <source>
        <dbReference type="ARBA" id="ARBA00023097"/>
    </source>
</evidence>
<dbReference type="FunFam" id="3.40.309.10:FF:000004">
    <property type="entry name" value="Succinate-semialdehyde dehydrogenase I"/>
    <property type="match status" value="1"/>
</dbReference>
<dbReference type="FunFam" id="3.40.605.10:FF:000026">
    <property type="entry name" value="Aldehyde dehydrogenase, putative"/>
    <property type="match status" value="1"/>
</dbReference>
<keyword evidence="3 6" id="KW-0560">Oxidoreductase</keyword>
<comment type="similarity">
    <text evidence="1 6">Belongs to the aldehyde dehydrogenase family.</text>
</comment>
<dbReference type="InterPro" id="IPR050740">
    <property type="entry name" value="Aldehyde_DH_Superfamily"/>
</dbReference>